<name>A0A378NQY3_9FIRM</name>
<feature type="signal peptide" evidence="1">
    <location>
        <begin position="1"/>
        <end position="23"/>
    </location>
</feature>
<dbReference type="AlphaFoldDB" id="A0A378NQY3"/>
<gene>
    <name evidence="2" type="ORF">NCTC10571_00365</name>
</gene>
<sequence length="209" mass="24191">MLKKVMTLICFCCYLCFMQIGFAQDIIKQETPQKQTLKVAILPTLSNSQRYPDVNQLLYNNLTQEMHVPLNDTLQAVEYIDENSIYAAIKQSNFTYNQNLDTLKDTADLLDADVVVGYTIPTMYQHYYHSISRLDGSPLLNSYISVNLWVYYRPLNKTFKISDRRQYFDEISTWGMLTELAKDASSNLNKKAELKSLLKQSIKIKKGEL</sequence>
<evidence type="ECO:0000256" key="1">
    <source>
        <dbReference type="SAM" id="SignalP"/>
    </source>
</evidence>
<dbReference type="Proteomes" id="UP000255234">
    <property type="component" value="Unassembled WGS sequence"/>
</dbReference>
<proteinExistence type="predicted"/>
<organism evidence="2 3">
    <name type="scientific">Megamonas hypermegale</name>
    <dbReference type="NCBI Taxonomy" id="158847"/>
    <lineage>
        <taxon>Bacteria</taxon>
        <taxon>Bacillati</taxon>
        <taxon>Bacillota</taxon>
        <taxon>Negativicutes</taxon>
        <taxon>Selenomonadales</taxon>
        <taxon>Selenomonadaceae</taxon>
        <taxon>Megamonas</taxon>
    </lineage>
</organism>
<evidence type="ECO:0000313" key="3">
    <source>
        <dbReference type="Proteomes" id="UP000255234"/>
    </source>
</evidence>
<accession>A0A378NQY3</accession>
<keyword evidence="1" id="KW-0732">Signal</keyword>
<dbReference type="EMBL" id="UGPP01000001">
    <property type="protein sequence ID" value="STY70247.1"/>
    <property type="molecule type" value="Genomic_DNA"/>
</dbReference>
<feature type="chain" id="PRO_5016912507" evidence="1">
    <location>
        <begin position="24"/>
        <end position="209"/>
    </location>
</feature>
<protein>
    <submittedName>
        <fullName evidence="2">Uncharacterized protein</fullName>
    </submittedName>
</protein>
<reference evidence="2 3" key="1">
    <citation type="submission" date="2018-06" db="EMBL/GenBank/DDBJ databases">
        <authorList>
            <consortium name="Pathogen Informatics"/>
            <person name="Doyle S."/>
        </authorList>
    </citation>
    <scope>NUCLEOTIDE SEQUENCE [LARGE SCALE GENOMIC DNA]</scope>
    <source>
        <strain evidence="2 3">NCTC10571</strain>
    </source>
</reference>
<evidence type="ECO:0000313" key="2">
    <source>
        <dbReference type="EMBL" id="STY70247.1"/>
    </source>
</evidence>
<dbReference type="RefSeq" id="WP_115150960.1">
    <property type="nucleotide sequence ID" value="NZ_UGPP01000001.1"/>
</dbReference>